<reference evidence="6" key="1">
    <citation type="submission" date="2023-06" db="EMBL/GenBank/DDBJ databases">
        <title>Conoideocrella luteorostrata (Hypocreales: Clavicipitaceae), a potential biocontrol fungus for elongate hemlock scale in United States Christmas tree production areas.</title>
        <authorList>
            <person name="Barrett H."/>
            <person name="Lovett B."/>
            <person name="Macias A.M."/>
            <person name="Stajich J.E."/>
            <person name="Kasson M.T."/>
        </authorList>
    </citation>
    <scope>NUCLEOTIDE SEQUENCE</scope>
    <source>
        <strain evidence="6">ARSEF 14590</strain>
    </source>
</reference>
<evidence type="ECO:0000256" key="4">
    <source>
        <dbReference type="ARBA" id="ARBA00023239"/>
    </source>
</evidence>
<evidence type="ECO:0000256" key="2">
    <source>
        <dbReference type="ARBA" id="ARBA00009263"/>
    </source>
</evidence>
<dbReference type="EMBL" id="JASWJB010000169">
    <property type="protein sequence ID" value="KAK2594408.1"/>
    <property type="molecule type" value="Genomic_DNA"/>
</dbReference>
<evidence type="ECO:0000313" key="7">
    <source>
        <dbReference type="Proteomes" id="UP001251528"/>
    </source>
</evidence>
<feature type="non-terminal residue" evidence="6">
    <location>
        <position position="1"/>
    </location>
</feature>
<keyword evidence="7" id="KW-1185">Reference proteome</keyword>
<dbReference type="PANTHER" id="PTHR43715:SF1">
    <property type="entry name" value="GDP-MANNOSE 4,6 DEHYDRATASE"/>
    <property type="match status" value="1"/>
</dbReference>
<dbReference type="GO" id="GO:0008446">
    <property type="term" value="F:GDP-mannose 4,6-dehydratase activity"/>
    <property type="evidence" value="ECO:0007669"/>
    <property type="project" value="UniProtKB-EC"/>
</dbReference>
<evidence type="ECO:0000256" key="1">
    <source>
        <dbReference type="ARBA" id="ARBA00001937"/>
    </source>
</evidence>
<dbReference type="InterPro" id="IPR036291">
    <property type="entry name" value="NAD(P)-bd_dom_sf"/>
</dbReference>
<dbReference type="Gene3D" id="3.40.50.720">
    <property type="entry name" value="NAD(P)-binding Rossmann-like Domain"/>
    <property type="match status" value="1"/>
</dbReference>
<keyword evidence="4" id="KW-0456">Lyase</keyword>
<organism evidence="6 7">
    <name type="scientific">Conoideocrella luteorostrata</name>
    <dbReference type="NCBI Taxonomy" id="1105319"/>
    <lineage>
        <taxon>Eukaryota</taxon>
        <taxon>Fungi</taxon>
        <taxon>Dikarya</taxon>
        <taxon>Ascomycota</taxon>
        <taxon>Pezizomycotina</taxon>
        <taxon>Sordariomycetes</taxon>
        <taxon>Hypocreomycetidae</taxon>
        <taxon>Hypocreales</taxon>
        <taxon>Clavicipitaceae</taxon>
        <taxon>Conoideocrella</taxon>
    </lineage>
</organism>
<evidence type="ECO:0000256" key="3">
    <source>
        <dbReference type="ARBA" id="ARBA00011989"/>
    </source>
</evidence>
<comment type="similarity">
    <text evidence="2">Belongs to the NAD(P)-dependent epimerase/dehydratase family. GDP-mannose 4,6-dehydratase subfamily.</text>
</comment>
<dbReference type="Pfam" id="PF16363">
    <property type="entry name" value="GDP_Man_Dehyd"/>
    <property type="match status" value="1"/>
</dbReference>
<feature type="domain" description="NAD(P)-binding" evidence="5">
    <location>
        <begin position="1"/>
        <end position="121"/>
    </location>
</feature>
<dbReference type="PANTHER" id="PTHR43715">
    <property type="entry name" value="GDP-MANNOSE 4,6-DEHYDRATASE"/>
    <property type="match status" value="1"/>
</dbReference>
<dbReference type="InterPro" id="IPR016040">
    <property type="entry name" value="NAD(P)-bd_dom"/>
</dbReference>
<dbReference type="Proteomes" id="UP001251528">
    <property type="component" value="Unassembled WGS sequence"/>
</dbReference>
<evidence type="ECO:0000259" key="5">
    <source>
        <dbReference type="Pfam" id="PF16363"/>
    </source>
</evidence>
<dbReference type="EC" id="4.2.1.47" evidence="3"/>
<comment type="caution">
    <text evidence="6">The sequence shown here is derived from an EMBL/GenBank/DDBJ whole genome shotgun (WGS) entry which is preliminary data.</text>
</comment>
<sequence length="132" mass="14785">IGGQDGYYLASHLLSIGCSVHGLVRGLVDRRITLTALRKAHEDRFMLHSGDVLDVSNLIELLGRIKIDEIYHLAAQSQVALSFQQPVYTYDVNALGTIRLLEALTALKLNKHIRFYNVCVSHNATARPDRLF</sequence>
<name>A0AAJ0CM91_9HYPO</name>
<dbReference type="InterPro" id="IPR006368">
    <property type="entry name" value="GDP_Man_deHydtase"/>
</dbReference>
<protein>
    <recommendedName>
        <fullName evidence="3">GDP-mannose 4,6-dehydratase</fullName>
        <ecNumber evidence="3">4.2.1.47</ecNumber>
    </recommendedName>
</protein>
<evidence type="ECO:0000313" key="6">
    <source>
        <dbReference type="EMBL" id="KAK2594408.1"/>
    </source>
</evidence>
<comment type="cofactor">
    <cofactor evidence="1">
        <name>NADP(+)</name>
        <dbReference type="ChEBI" id="CHEBI:58349"/>
    </cofactor>
</comment>
<proteinExistence type="inferred from homology"/>
<dbReference type="SUPFAM" id="SSF51735">
    <property type="entry name" value="NAD(P)-binding Rossmann-fold domains"/>
    <property type="match status" value="1"/>
</dbReference>
<gene>
    <name evidence="6" type="ORF">QQS21_007862</name>
</gene>
<dbReference type="AlphaFoldDB" id="A0AAJ0CM91"/>
<dbReference type="GO" id="GO:0042351">
    <property type="term" value="P:'de novo' GDP-L-fucose biosynthetic process"/>
    <property type="evidence" value="ECO:0007669"/>
    <property type="project" value="TreeGrafter"/>
</dbReference>
<accession>A0AAJ0CM91</accession>